<dbReference type="EMBL" id="QRNS01000049">
    <property type="protein sequence ID" value="RHK59640.1"/>
    <property type="molecule type" value="Genomic_DNA"/>
</dbReference>
<dbReference type="AlphaFoldDB" id="A0A415H1D5"/>
<gene>
    <name evidence="1" type="ORF">DW054_15880</name>
</gene>
<reference evidence="1 2" key="1">
    <citation type="submission" date="2018-08" db="EMBL/GenBank/DDBJ databases">
        <title>A genome reference for cultivated species of the human gut microbiota.</title>
        <authorList>
            <person name="Zou Y."/>
            <person name="Xue W."/>
            <person name="Luo G."/>
        </authorList>
    </citation>
    <scope>NUCLEOTIDE SEQUENCE [LARGE SCALE GENOMIC DNA]</scope>
    <source>
        <strain evidence="1 2">AF42-21</strain>
    </source>
</reference>
<comment type="caution">
    <text evidence="1">The sequence shown here is derived from an EMBL/GenBank/DDBJ whole genome shotgun (WGS) entry which is preliminary data.</text>
</comment>
<accession>A0A415H1D5</accession>
<name>A0A415H1D5_9FIRM</name>
<protein>
    <submittedName>
        <fullName evidence="1">Uncharacterized protein</fullName>
    </submittedName>
</protein>
<evidence type="ECO:0000313" key="1">
    <source>
        <dbReference type="EMBL" id="RHK59640.1"/>
    </source>
</evidence>
<sequence>MINQSTFELLKAMKLTAMANEFQHQTEDPATYVPLGFEDRFLLMRNGIDARLTNWSDTSKMQLFLHQVQVSKALNTMIISIK</sequence>
<proteinExistence type="predicted"/>
<dbReference type="Proteomes" id="UP000284152">
    <property type="component" value="Unassembled WGS sequence"/>
</dbReference>
<evidence type="ECO:0000313" key="2">
    <source>
        <dbReference type="Proteomes" id="UP000284152"/>
    </source>
</evidence>
<organism evidence="1 2">
    <name type="scientific">Dorea formicigenerans</name>
    <dbReference type="NCBI Taxonomy" id="39486"/>
    <lineage>
        <taxon>Bacteria</taxon>
        <taxon>Bacillati</taxon>
        <taxon>Bacillota</taxon>
        <taxon>Clostridia</taxon>
        <taxon>Lachnospirales</taxon>
        <taxon>Lachnospiraceae</taxon>
        <taxon>Dorea</taxon>
    </lineage>
</organism>